<dbReference type="Pfam" id="PF12840">
    <property type="entry name" value="HTH_20"/>
    <property type="match status" value="1"/>
</dbReference>
<feature type="compositionally biased region" description="Basic and acidic residues" evidence="4">
    <location>
        <begin position="1"/>
        <end position="10"/>
    </location>
</feature>
<dbReference type="GO" id="GO:0003700">
    <property type="term" value="F:DNA-binding transcription factor activity"/>
    <property type="evidence" value="ECO:0007669"/>
    <property type="project" value="InterPro"/>
</dbReference>
<reference evidence="7" key="1">
    <citation type="submission" date="2016-10" db="EMBL/GenBank/DDBJ databases">
        <authorList>
            <person name="Varghese N."/>
            <person name="Submissions S."/>
        </authorList>
    </citation>
    <scope>NUCLEOTIDE SEQUENCE [LARGE SCALE GENOMIC DNA]</scope>
    <source>
        <strain evidence="7">ATCC 35263</strain>
    </source>
</reference>
<dbReference type="InterPro" id="IPR011991">
    <property type="entry name" value="ArsR-like_HTH"/>
</dbReference>
<dbReference type="CDD" id="cd00090">
    <property type="entry name" value="HTH_ARSR"/>
    <property type="match status" value="1"/>
</dbReference>
<dbReference type="PANTHER" id="PTHR43132:SF2">
    <property type="entry name" value="ARSENICAL RESISTANCE OPERON REPRESSOR ARSR-RELATED"/>
    <property type="match status" value="1"/>
</dbReference>
<accession>A0A1H6FI04</accession>
<feature type="domain" description="HTH arsR-type" evidence="5">
    <location>
        <begin position="43"/>
        <end position="137"/>
    </location>
</feature>
<dbReference type="AlphaFoldDB" id="A0A1H6FI04"/>
<feature type="region of interest" description="Disordered" evidence="4">
    <location>
        <begin position="1"/>
        <end position="46"/>
    </location>
</feature>
<proteinExistence type="predicted"/>
<dbReference type="GO" id="GO:0003677">
    <property type="term" value="F:DNA binding"/>
    <property type="evidence" value="ECO:0007669"/>
    <property type="project" value="UniProtKB-KW"/>
</dbReference>
<organism evidence="6 7">
    <name type="scientific">Thermoleophilum album</name>
    <dbReference type="NCBI Taxonomy" id="29539"/>
    <lineage>
        <taxon>Bacteria</taxon>
        <taxon>Bacillati</taxon>
        <taxon>Actinomycetota</taxon>
        <taxon>Thermoleophilia</taxon>
        <taxon>Thermoleophilales</taxon>
        <taxon>Thermoleophilaceae</taxon>
        <taxon>Thermoleophilum</taxon>
    </lineage>
</organism>
<evidence type="ECO:0000256" key="3">
    <source>
        <dbReference type="ARBA" id="ARBA00023163"/>
    </source>
</evidence>
<evidence type="ECO:0000256" key="4">
    <source>
        <dbReference type="SAM" id="MobiDB-lite"/>
    </source>
</evidence>
<dbReference type="PROSITE" id="PS50987">
    <property type="entry name" value="HTH_ARSR_2"/>
    <property type="match status" value="1"/>
</dbReference>
<dbReference type="InterPro" id="IPR036388">
    <property type="entry name" value="WH-like_DNA-bd_sf"/>
</dbReference>
<evidence type="ECO:0000256" key="1">
    <source>
        <dbReference type="ARBA" id="ARBA00023015"/>
    </source>
</evidence>
<feature type="compositionally biased region" description="Low complexity" evidence="4">
    <location>
        <begin position="11"/>
        <end position="31"/>
    </location>
</feature>
<dbReference type="PRINTS" id="PR00778">
    <property type="entry name" value="HTHARSR"/>
</dbReference>
<dbReference type="InterPro" id="IPR036390">
    <property type="entry name" value="WH_DNA-bd_sf"/>
</dbReference>
<keyword evidence="3" id="KW-0804">Transcription</keyword>
<keyword evidence="1" id="KW-0805">Transcription regulation</keyword>
<dbReference type="SMART" id="SM00418">
    <property type="entry name" value="HTH_ARSR"/>
    <property type="match status" value="1"/>
</dbReference>
<evidence type="ECO:0000256" key="2">
    <source>
        <dbReference type="ARBA" id="ARBA00023125"/>
    </source>
</evidence>
<dbReference type="InterPro" id="IPR051011">
    <property type="entry name" value="Metal_resp_trans_reg"/>
</dbReference>
<sequence length="160" mass="16855">MSTFEADSRAQKATAADAKANGDGAAPPAGRRSGRSGRHTGPSPPDVVEAAARRLRVMGHPVRLRLIEVLANGPQSVTELAAALGIEHQLISKHLNELHRCDVVTRRQDGNFAVYSLPDALTLKAVALVCRSVLEDRVRLARAAVNVGADGDGGPSQPSR</sequence>
<dbReference type="Gene3D" id="1.10.10.10">
    <property type="entry name" value="Winged helix-like DNA-binding domain superfamily/Winged helix DNA-binding domain"/>
    <property type="match status" value="1"/>
</dbReference>
<dbReference type="STRING" id="29539.SAMN02745716_0323"/>
<keyword evidence="2 6" id="KW-0238">DNA-binding</keyword>
<dbReference type="EMBL" id="FNWJ01000001">
    <property type="protein sequence ID" value="SEH10469.1"/>
    <property type="molecule type" value="Genomic_DNA"/>
</dbReference>
<evidence type="ECO:0000259" key="5">
    <source>
        <dbReference type="PROSITE" id="PS50987"/>
    </source>
</evidence>
<dbReference type="SUPFAM" id="SSF46785">
    <property type="entry name" value="Winged helix' DNA-binding domain"/>
    <property type="match status" value="1"/>
</dbReference>
<dbReference type="InterPro" id="IPR001845">
    <property type="entry name" value="HTH_ArsR_DNA-bd_dom"/>
</dbReference>
<dbReference type="NCBIfam" id="NF033788">
    <property type="entry name" value="HTH_metalloreg"/>
    <property type="match status" value="1"/>
</dbReference>
<dbReference type="Proteomes" id="UP000222056">
    <property type="component" value="Unassembled WGS sequence"/>
</dbReference>
<evidence type="ECO:0000313" key="6">
    <source>
        <dbReference type="EMBL" id="SEH10469.1"/>
    </source>
</evidence>
<dbReference type="RefSeq" id="WP_093115619.1">
    <property type="nucleotide sequence ID" value="NZ_FNWJ01000001.1"/>
</dbReference>
<evidence type="ECO:0000313" key="7">
    <source>
        <dbReference type="Proteomes" id="UP000222056"/>
    </source>
</evidence>
<gene>
    <name evidence="6" type="ORF">SAMN02745716_0323</name>
</gene>
<name>A0A1H6FI04_THEAL</name>
<protein>
    <submittedName>
        <fullName evidence="6">DNA-binding transcriptional regulator, ArsR family</fullName>
    </submittedName>
</protein>
<dbReference type="PANTHER" id="PTHR43132">
    <property type="entry name" value="ARSENICAL RESISTANCE OPERON REPRESSOR ARSR-RELATED"/>
    <property type="match status" value="1"/>
</dbReference>
<keyword evidence="7" id="KW-1185">Reference proteome</keyword>